<protein>
    <submittedName>
        <fullName evidence="1">Uncharacterized protein</fullName>
    </submittedName>
</protein>
<reference evidence="1" key="1">
    <citation type="submission" date="2014-09" db="EMBL/GenBank/DDBJ databases">
        <authorList>
            <person name="Magalhaes I.L.F."/>
            <person name="Oliveira U."/>
            <person name="Santos F.R."/>
            <person name="Vidigal T.H.D.A."/>
            <person name="Brescovit A.D."/>
            <person name="Santos A.J."/>
        </authorList>
    </citation>
    <scope>NUCLEOTIDE SEQUENCE</scope>
    <source>
        <tissue evidence="1">Shoot tissue taken approximately 20 cm above the soil surface</tissue>
    </source>
</reference>
<proteinExistence type="predicted"/>
<evidence type="ECO:0000313" key="1">
    <source>
        <dbReference type="EMBL" id="JAD42325.1"/>
    </source>
</evidence>
<name>A0A0A8ZZZ5_ARUDO</name>
<dbReference type="EMBL" id="GBRH01255570">
    <property type="protein sequence ID" value="JAD42325.1"/>
    <property type="molecule type" value="Transcribed_RNA"/>
</dbReference>
<organism evidence="1">
    <name type="scientific">Arundo donax</name>
    <name type="common">Giant reed</name>
    <name type="synonym">Donax arundinaceus</name>
    <dbReference type="NCBI Taxonomy" id="35708"/>
    <lineage>
        <taxon>Eukaryota</taxon>
        <taxon>Viridiplantae</taxon>
        <taxon>Streptophyta</taxon>
        <taxon>Embryophyta</taxon>
        <taxon>Tracheophyta</taxon>
        <taxon>Spermatophyta</taxon>
        <taxon>Magnoliopsida</taxon>
        <taxon>Liliopsida</taxon>
        <taxon>Poales</taxon>
        <taxon>Poaceae</taxon>
        <taxon>PACMAD clade</taxon>
        <taxon>Arundinoideae</taxon>
        <taxon>Arundineae</taxon>
        <taxon>Arundo</taxon>
    </lineage>
</organism>
<dbReference type="AlphaFoldDB" id="A0A0A8ZZZ5"/>
<accession>A0A0A8ZZZ5</accession>
<reference evidence="1" key="2">
    <citation type="journal article" date="2015" name="Data Brief">
        <title>Shoot transcriptome of the giant reed, Arundo donax.</title>
        <authorList>
            <person name="Barrero R.A."/>
            <person name="Guerrero F.D."/>
            <person name="Moolhuijzen P."/>
            <person name="Goolsby J.A."/>
            <person name="Tidwell J."/>
            <person name="Bellgard S.E."/>
            <person name="Bellgard M.I."/>
        </authorList>
    </citation>
    <scope>NUCLEOTIDE SEQUENCE</scope>
    <source>
        <tissue evidence="1">Shoot tissue taken approximately 20 cm above the soil surface</tissue>
    </source>
</reference>
<sequence length="28" mass="2990">MMIVTGILDGLMELLLSCKHTTGTVVGR</sequence>